<dbReference type="Pfam" id="PF10101">
    <property type="entry name" value="DUF2339"/>
    <property type="match status" value="1"/>
</dbReference>
<feature type="transmembrane region" description="Helical" evidence="2">
    <location>
        <begin position="407"/>
        <end position="425"/>
    </location>
</feature>
<gene>
    <name evidence="3" type="ORF">AVDCRST_MAG85-553</name>
</gene>
<feature type="transmembrane region" description="Helical" evidence="2">
    <location>
        <begin position="383"/>
        <end position="401"/>
    </location>
</feature>
<evidence type="ECO:0000256" key="1">
    <source>
        <dbReference type="SAM" id="MobiDB-lite"/>
    </source>
</evidence>
<feature type="compositionally biased region" description="Basic and acidic residues" evidence="1">
    <location>
        <begin position="69"/>
        <end position="80"/>
    </location>
</feature>
<feature type="transmembrane region" description="Helical" evidence="2">
    <location>
        <begin position="617"/>
        <end position="638"/>
    </location>
</feature>
<dbReference type="InterPro" id="IPR019286">
    <property type="entry name" value="DUF2339_TM"/>
</dbReference>
<keyword evidence="2" id="KW-1133">Transmembrane helix</keyword>
<name>A0A6J4RZI6_9ACTN</name>
<feature type="transmembrane region" description="Helical" evidence="2">
    <location>
        <begin position="472"/>
        <end position="491"/>
    </location>
</feature>
<protein>
    <recommendedName>
        <fullName evidence="4">DUF2339 domain-containing protein</fullName>
    </recommendedName>
</protein>
<feature type="transmembrane region" description="Helical" evidence="2">
    <location>
        <begin position="359"/>
        <end position="376"/>
    </location>
</feature>
<feature type="transmembrane region" description="Helical" evidence="2">
    <location>
        <begin position="432"/>
        <end position="452"/>
    </location>
</feature>
<keyword evidence="2" id="KW-0812">Transmembrane</keyword>
<feature type="region of interest" description="Disordered" evidence="1">
    <location>
        <begin position="52"/>
        <end position="84"/>
    </location>
</feature>
<organism evidence="3">
    <name type="scientific">uncultured Solirubrobacteraceae bacterium</name>
    <dbReference type="NCBI Taxonomy" id="1162706"/>
    <lineage>
        <taxon>Bacteria</taxon>
        <taxon>Bacillati</taxon>
        <taxon>Actinomycetota</taxon>
        <taxon>Thermoleophilia</taxon>
        <taxon>Solirubrobacterales</taxon>
        <taxon>Solirubrobacteraceae</taxon>
        <taxon>environmental samples</taxon>
    </lineage>
</organism>
<keyword evidence="2" id="KW-0472">Membrane</keyword>
<evidence type="ECO:0000313" key="3">
    <source>
        <dbReference type="EMBL" id="CAA9479191.1"/>
    </source>
</evidence>
<feature type="transmembrane region" description="Helical" evidence="2">
    <location>
        <begin position="120"/>
        <end position="146"/>
    </location>
</feature>
<feature type="transmembrane region" description="Helical" evidence="2">
    <location>
        <begin position="543"/>
        <end position="564"/>
    </location>
</feature>
<feature type="transmembrane region" description="Helical" evidence="2">
    <location>
        <begin position="703"/>
        <end position="723"/>
    </location>
</feature>
<feature type="transmembrane region" description="Helical" evidence="2">
    <location>
        <begin position="203"/>
        <end position="225"/>
    </location>
</feature>
<dbReference type="AlphaFoldDB" id="A0A6J4RZI6"/>
<evidence type="ECO:0000256" key="2">
    <source>
        <dbReference type="SAM" id="Phobius"/>
    </source>
</evidence>
<dbReference type="EMBL" id="CADCVT010000058">
    <property type="protein sequence ID" value="CAA9479191.1"/>
    <property type="molecule type" value="Genomic_DNA"/>
</dbReference>
<feature type="transmembrane region" description="Helical" evidence="2">
    <location>
        <begin position="178"/>
        <end position="197"/>
    </location>
</feature>
<accession>A0A6J4RZI6</accession>
<feature type="transmembrane region" description="Helical" evidence="2">
    <location>
        <begin position="302"/>
        <end position="321"/>
    </location>
</feature>
<feature type="transmembrane region" description="Helical" evidence="2">
    <location>
        <begin position="278"/>
        <end position="296"/>
    </location>
</feature>
<feature type="transmembrane region" description="Helical" evidence="2">
    <location>
        <begin position="152"/>
        <end position="169"/>
    </location>
</feature>
<feature type="transmembrane region" description="Helical" evidence="2">
    <location>
        <begin position="674"/>
        <end position="691"/>
    </location>
</feature>
<sequence>MVDNGERLALVERRTEELLVRLREVEDLVGATRSAVRDAPPATRGVRPLHLRSTSETGQEQAIAAEGVRPLHERSTEPERPGGWLPVAGAVARTAAQTPTKASPAAAPRPGLEDLLAGRVLAWAGGLAVLVGIVLLFAVAVSRGWIGEGMRTLMGALGSFTLVVAGAWLHEHRGRTDAALAATAAGIAGLFATAVVASRHYELIPTSAGLLMALATGAAATWLAVRWETQGIAALGILGGLAAPVVIGVGEYGGTVAIVFVATLSAAAVCVRFGWEWIAGAAFVITAGQWLAWLGSEPGTTEALACLVGFGAVNAAMAVGFELRRRADGVRPVAVLLLALNAFALAGSGWYVLGESVTWIAALGLVLVALGLALVRDERGSRAVGLLACALGTVLLDIAIGQVLNGLVLAFAWAAIAAAFAPLLARVRPGGLTEGAVGAGLGAHLSLALGHALTVEAPPEAVASAGTASLEATAAIAALAAVCFVSGRVLADRSPWRIGLDTLGLAAVAYLAAMNLDGAALAAAFAAGAILLAEVARRTGDRVAPVAAGAFTALALGHALVFEARPDALVDGSPDLIAAAIALIAGALAAWRCAVMVGELRTRESEDALAPPPWRELAAISWIAASLALLHLASISVVTAGGGGPRAQTLLSVLWGAVGVTALIAGLLRDIGPLRTGALTLLLAALAKVFLYDLATLTPIARVASFIVLGLLLLLGAFAWQRIRPRPLPDLREVPPGLQG</sequence>
<dbReference type="PANTHER" id="PTHR38434">
    <property type="entry name" value="BLL2549 PROTEIN"/>
    <property type="match status" value="1"/>
</dbReference>
<evidence type="ECO:0008006" key="4">
    <source>
        <dbReference type="Google" id="ProtNLM"/>
    </source>
</evidence>
<reference evidence="3" key="1">
    <citation type="submission" date="2020-02" db="EMBL/GenBank/DDBJ databases">
        <authorList>
            <person name="Meier V. D."/>
        </authorList>
    </citation>
    <scope>NUCLEOTIDE SEQUENCE</scope>
    <source>
        <strain evidence="3">AVDCRST_MAG85</strain>
    </source>
</reference>
<feature type="transmembrane region" description="Helical" evidence="2">
    <location>
        <begin position="503"/>
        <end position="531"/>
    </location>
</feature>
<proteinExistence type="predicted"/>
<dbReference type="PANTHER" id="PTHR38434:SF1">
    <property type="entry name" value="BLL2549 PROTEIN"/>
    <property type="match status" value="1"/>
</dbReference>
<feature type="transmembrane region" description="Helical" evidence="2">
    <location>
        <begin position="650"/>
        <end position="668"/>
    </location>
</feature>
<feature type="transmembrane region" description="Helical" evidence="2">
    <location>
        <begin position="333"/>
        <end position="353"/>
    </location>
</feature>
<feature type="transmembrane region" description="Helical" evidence="2">
    <location>
        <begin position="576"/>
        <end position="597"/>
    </location>
</feature>